<evidence type="ECO:0000256" key="1">
    <source>
        <dbReference type="SAM" id="SignalP"/>
    </source>
</evidence>
<dbReference type="PROSITE" id="PS51257">
    <property type="entry name" value="PROKAR_LIPOPROTEIN"/>
    <property type="match status" value="1"/>
</dbReference>
<sequence length="131" mass="14574">MMKKMIMALCIFICAFTLVACSGQQTNEPLTLGVNAIITEIDKENKIITTKDSGEEGVLGDDCLIDCSQIPMIYCNYDTQDVIDITLDDLQVGDEIILTIRSSEIENLQKEDDNKAKIAVEQLQLGTQRIK</sequence>
<organism evidence="2 3">
    <name type="scientific">Eisenbergiella tayi</name>
    <dbReference type="NCBI Taxonomy" id="1432052"/>
    <lineage>
        <taxon>Bacteria</taxon>
        <taxon>Bacillati</taxon>
        <taxon>Bacillota</taxon>
        <taxon>Clostridia</taxon>
        <taxon>Lachnospirales</taxon>
        <taxon>Lachnospiraceae</taxon>
        <taxon>Eisenbergiella</taxon>
    </lineage>
</organism>
<reference evidence="2 3" key="1">
    <citation type="submission" date="2016-08" db="EMBL/GenBank/DDBJ databases">
        <authorList>
            <person name="Seilhamer J.J."/>
        </authorList>
    </citation>
    <scope>NUCLEOTIDE SEQUENCE [LARGE SCALE GENOMIC DNA]</scope>
    <source>
        <strain evidence="2 3">NML150140-1</strain>
    </source>
</reference>
<feature type="chain" id="PRO_5038402731" description="DUF3221 domain-containing protein" evidence="1">
    <location>
        <begin position="21"/>
        <end position="131"/>
    </location>
</feature>
<evidence type="ECO:0000313" key="2">
    <source>
        <dbReference type="EMBL" id="ODR30985.1"/>
    </source>
</evidence>
<proteinExistence type="predicted"/>
<evidence type="ECO:0000313" key="3">
    <source>
        <dbReference type="Proteomes" id="UP000094271"/>
    </source>
</evidence>
<accession>A0A1E3U4V0</accession>
<dbReference type="AlphaFoldDB" id="A0A1E3U4V0"/>
<dbReference type="EMBL" id="MEHA01000069">
    <property type="protein sequence ID" value="ODR30985.1"/>
    <property type="molecule type" value="Genomic_DNA"/>
</dbReference>
<evidence type="ECO:0008006" key="4">
    <source>
        <dbReference type="Google" id="ProtNLM"/>
    </source>
</evidence>
<name>A0A1E3U4V0_9FIRM</name>
<keyword evidence="1" id="KW-0732">Signal</keyword>
<feature type="signal peptide" evidence="1">
    <location>
        <begin position="1"/>
        <end position="20"/>
    </location>
</feature>
<dbReference type="OrthoDB" id="2057693at2"/>
<gene>
    <name evidence="2" type="ORF">BEI59_37085</name>
</gene>
<protein>
    <recommendedName>
        <fullName evidence="4">DUF3221 domain-containing protein</fullName>
    </recommendedName>
</protein>
<dbReference type="Proteomes" id="UP000094271">
    <property type="component" value="Unassembled WGS sequence"/>
</dbReference>
<dbReference type="RefSeq" id="WP_064786539.1">
    <property type="nucleotide sequence ID" value="NZ_MEHA01000069.1"/>
</dbReference>
<comment type="caution">
    <text evidence="2">The sequence shown here is derived from an EMBL/GenBank/DDBJ whole genome shotgun (WGS) entry which is preliminary data.</text>
</comment>